<proteinExistence type="inferred from homology"/>
<dbReference type="PROSITE" id="PS00170">
    <property type="entry name" value="CSA_PPIASE_1"/>
    <property type="match status" value="1"/>
</dbReference>
<dbReference type="Pfam" id="PF00160">
    <property type="entry name" value="Pro_isomerase"/>
    <property type="match status" value="2"/>
</dbReference>
<sequence length="282" mass="32523">MKILKQLTLAVVAIALLFSCDKEKDYLVTFHTPYGDMKAVLFDQTPKHKANFIKLAKSGAFDSTTFHRVIQEFMIQGGDVNQKPNSDKKIEYTVSAEFVDTLIHRRGAIAAARQGDRVNPKKESSGSQFYIVQGKKWTEKELRDQKVDYPKLYKYFTHLVEDVQFNHLEEQVAELQSRRDNDALIELMLKHKDDIEKKYDIELDNPYPQERIDIYTTEGGVPHLDDAYTVFGQVVEGMAVIDSIAKQKTGFRDKPVEDIYMSVEVEEIKKKKLIKLYGNLIH</sequence>
<feature type="domain" description="PPIase cyclophilin-type" evidence="5">
    <location>
        <begin position="27"/>
        <end position="262"/>
    </location>
</feature>
<dbReference type="SUPFAM" id="SSF50891">
    <property type="entry name" value="Cyclophilin-like"/>
    <property type="match status" value="2"/>
</dbReference>
<accession>A0AAE3XLS6</accession>
<dbReference type="PRINTS" id="PR00153">
    <property type="entry name" value="CSAPPISMRASE"/>
</dbReference>
<keyword evidence="3 4" id="KW-0413">Isomerase</keyword>
<evidence type="ECO:0000256" key="3">
    <source>
        <dbReference type="ARBA" id="ARBA00023235"/>
    </source>
</evidence>
<dbReference type="RefSeq" id="WP_309937799.1">
    <property type="nucleotide sequence ID" value="NZ_AP025305.1"/>
</dbReference>
<comment type="similarity">
    <text evidence="1 4">Belongs to the cyclophilin-type PPIase family.</text>
</comment>
<dbReference type="InterPro" id="IPR029000">
    <property type="entry name" value="Cyclophilin-like_dom_sf"/>
</dbReference>
<dbReference type="Gene3D" id="2.40.100.10">
    <property type="entry name" value="Cyclophilin-like"/>
    <property type="match status" value="2"/>
</dbReference>
<dbReference type="CDD" id="cd00317">
    <property type="entry name" value="cyclophilin"/>
    <property type="match status" value="1"/>
</dbReference>
<dbReference type="PANTHER" id="PTHR45625:SF4">
    <property type="entry name" value="PEPTIDYLPROLYL ISOMERASE DOMAIN AND WD REPEAT-CONTAINING PROTEIN 1"/>
    <property type="match status" value="1"/>
</dbReference>
<name>A0AAE3XLS6_9BACT</name>
<reference evidence="6" key="1">
    <citation type="submission" date="2023-07" db="EMBL/GenBank/DDBJ databases">
        <title>Genomic Encyclopedia of Type Strains, Phase IV (KMG-IV): sequencing the most valuable type-strain genomes for metagenomic binning, comparative biology and taxonomic classification.</title>
        <authorList>
            <person name="Goeker M."/>
        </authorList>
    </citation>
    <scope>NUCLEOTIDE SEQUENCE</scope>
    <source>
        <strain evidence="6">DSM 26174</strain>
    </source>
</reference>
<dbReference type="EMBL" id="JAVDQD010000001">
    <property type="protein sequence ID" value="MDR6238319.1"/>
    <property type="molecule type" value="Genomic_DNA"/>
</dbReference>
<gene>
    <name evidence="6" type="ORF">HNQ88_001295</name>
</gene>
<dbReference type="PROSITE" id="PS50072">
    <property type="entry name" value="CSA_PPIASE_2"/>
    <property type="match status" value="1"/>
</dbReference>
<dbReference type="GO" id="GO:0003755">
    <property type="term" value="F:peptidyl-prolyl cis-trans isomerase activity"/>
    <property type="evidence" value="ECO:0007669"/>
    <property type="project" value="UniProtKB-UniRule"/>
</dbReference>
<dbReference type="GO" id="GO:0006457">
    <property type="term" value="P:protein folding"/>
    <property type="evidence" value="ECO:0007669"/>
    <property type="project" value="InterPro"/>
</dbReference>
<dbReference type="Proteomes" id="UP001185092">
    <property type="component" value="Unassembled WGS sequence"/>
</dbReference>
<protein>
    <recommendedName>
        <fullName evidence="4">Peptidyl-prolyl cis-trans isomerase</fullName>
        <shortName evidence="4">PPIase</shortName>
        <ecNumber evidence="4">5.2.1.8</ecNumber>
    </recommendedName>
</protein>
<keyword evidence="7" id="KW-1185">Reference proteome</keyword>
<dbReference type="PANTHER" id="PTHR45625">
    <property type="entry name" value="PEPTIDYL-PROLYL CIS-TRANS ISOMERASE-RELATED"/>
    <property type="match status" value="1"/>
</dbReference>
<dbReference type="InterPro" id="IPR020892">
    <property type="entry name" value="Cyclophilin-type_PPIase_CS"/>
</dbReference>
<dbReference type="EC" id="5.2.1.8" evidence="4"/>
<dbReference type="AlphaFoldDB" id="A0AAE3XLS6"/>
<evidence type="ECO:0000256" key="2">
    <source>
        <dbReference type="ARBA" id="ARBA00023110"/>
    </source>
</evidence>
<comment type="caution">
    <text evidence="6">The sequence shown here is derived from an EMBL/GenBank/DDBJ whole genome shotgun (WGS) entry which is preliminary data.</text>
</comment>
<evidence type="ECO:0000259" key="5">
    <source>
        <dbReference type="PROSITE" id="PS50072"/>
    </source>
</evidence>
<dbReference type="PROSITE" id="PS51257">
    <property type="entry name" value="PROKAR_LIPOPROTEIN"/>
    <property type="match status" value="1"/>
</dbReference>
<evidence type="ECO:0000256" key="4">
    <source>
        <dbReference type="RuleBase" id="RU363019"/>
    </source>
</evidence>
<comment type="catalytic activity">
    <reaction evidence="4">
        <text>[protein]-peptidylproline (omega=180) = [protein]-peptidylproline (omega=0)</text>
        <dbReference type="Rhea" id="RHEA:16237"/>
        <dbReference type="Rhea" id="RHEA-COMP:10747"/>
        <dbReference type="Rhea" id="RHEA-COMP:10748"/>
        <dbReference type="ChEBI" id="CHEBI:83833"/>
        <dbReference type="ChEBI" id="CHEBI:83834"/>
        <dbReference type="EC" id="5.2.1.8"/>
    </reaction>
</comment>
<evidence type="ECO:0000313" key="7">
    <source>
        <dbReference type="Proteomes" id="UP001185092"/>
    </source>
</evidence>
<dbReference type="InterPro" id="IPR002130">
    <property type="entry name" value="Cyclophilin-type_PPIase_dom"/>
</dbReference>
<dbReference type="InterPro" id="IPR044666">
    <property type="entry name" value="Cyclophilin_A-like"/>
</dbReference>
<comment type="function">
    <text evidence="4">PPIases accelerate the folding of proteins. It catalyzes the cis-trans isomerization of proline imidic peptide bonds in oligopeptides.</text>
</comment>
<evidence type="ECO:0000256" key="1">
    <source>
        <dbReference type="ARBA" id="ARBA00007365"/>
    </source>
</evidence>
<organism evidence="6 7">
    <name type="scientific">Aureibacter tunicatorum</name>
    <dbReference type="NCBI Taxonomy" id="866807"/>
    <lineage>
        <taxon>Bacteria</taxon>
        <taxon>Pseudomonadati</taxon>
        <taxon>Bacteroidota</taxon>
        <taxon>Cytophagia</taxon>
        <taxon>Cytophagales</taxon>
        <taxon>Persicobacteraceae</taxon>
        <taxon>Aureibacter</taxon>
    </lineage>
</organism>
<keyword evidence="2 4" id="KW-0697">Rotamase</keyword>
<evidence type="ECO:0000313" key="6">
    <source>
        <dbReference type="EMBL" id="MDR6238319.1"/>
    </source>
</evidence>